<dbReference type="InterPro" id="IPR008207">
    <property type="entry name" value="Sig_transdc_His_kin_Hpt_dom"/>
</dbReference>
<evidence type="ECO:0000259" key="11">
    <source>
        <dbReference type="PROSITE" id="PS50851"/>
    </source>
</evidence>
<dbReference type="GO" id="GO:0005737">
    <property type="term" value="C:cytoplasm"/>
    <property type="evidence" value="ECO:0007669"/>
    <property type="project" value="InterPro"/>
</dbReference>
<keyword evidence="7" id="KW-0902">Two-component regulatory system</keyword>
<dbReference type="FunFam" id="3.30.565.10:FF:000016">
    <property type="entry name" value="Chemotaxis protein CheA, putative"/>
    <property type="match status" value="1"/>
</dbReference>
<evidence type="ECO:0000256" key="9">
    <source>
        <dbReference type="SAM" id="MobiDB-lite"/>
    </source>
</evidence>
<dbReference type="InterPro" id="IPR004105">
    <property type="entry name" value="CheA-like_dim"/>
</dbReference>
<dbReference type="InterPro" id="IPR036061">
    <property type="entry name" value="CheW-like_dom_sf"/>
</dbReference>
<feature type="modified residue" description="Phosphohistidine" evidence="8">
    <location>
        <position position="47"/>
    </location>
</feature>
<evidence type="ECO:0000256" key="7">
    <source>
        <dbReference type="ARBA" id="ARBA00023012"/>
    </source>
</evidence>
<dbReference type="InterPro" id="IPR005467">
    <property type="entry name" value="His_kinase_dom"/>
</dbReference>
<feature type="domain" description="Histidine kinase" evidence="10">
    <location>
        <begin position="344"/>
        <end position="553"/>
    </location>
</feature>
<comment type="subcellular location">
    <subcellularLocation>
        <location evidence="2">Cell membrane</location>
    </subcellularLocation>
</comment>
<feature type="region of interest" description="Disordered" evidence="9">
    <location>
        <begin position="252"/>
        <end position="274"/>
    </location>
</feature>
<gene>
    <name evidence="13" type="ORF">CAE01nite_22270</name>
</gene>
<evidence type="ECO:0000256" key="6">
    <source>
        <dbReference type="ARBA" id="ARBA00022777"/>
    </source>
</evidence>
<evidence type="ECO:0000313" key="14">
    <source>
        <dbReference type="Proteomes" id="UP000321181"/>
    </source>
</evidence>
<dbReference type="InterPro" id="IPR036890">
    <property type="entry name" value="HATPase_C_sf"/>
</dbReference>
<dbReference type="CDD" id="cd16916">
    <property type="entry name" value="HATPase_CheA-like"/>
    <property type="match status" value="1"/>
</dbReference>
<dbReference type="OrthoDB" id="9803176at2"/>
<dbReference type="InterPro" id="IPR004358">
    <property type="entry name" value="Sig_transdc_His_kin-like_C"/>
</dbReference>
<name>A0A512DDF3_9CELL</name>
<keyword evidence="14" id="KW-1185">Reference proteome</keyword>
<evidence type="ECO:0000313" key="13">
    <source>
        <dbReference type="EMBL" id="GEO34502.1"/>
    </source>
</evidence>
<dbReference type="InterPro" id="IPR003594">
    <property type="entry name" value="HATPase_dom"/>
</dbReference>
<dbReference type="Gene3D" id="2.30.30.40">
    <property type="entry name" value="SH3 Domains"/>
    <property type="match status" value="1"/>
</dbReference>
<dbReference type="Proteomes" id="UP000321181">
    <property type="component" value="Unassembled WGS sequence"/>
</dbReference>
<feature type="domain" description="HPt" evidence="12">
    <location>
        <begin position="1"/>
        <end position="107"/>
    </location>
</feature>
<comment type="catalytic activity">
    <reaction evidence="1">
        <text>ATP + protein L-histidine = ADP + protein N-phospho-L-histidine.</text>
        <dbReference type="EC" id="2.7.13.3"/>
    </reaction>
</comment>
<dbReference type="SMART" id="SM00387">
    <property type="entry name" value="HATPase_c"/>
    <property type="match status" value="1"/>
</dbReference>
<dbReference type="AlphaFoldDB" id="A0A512DDF3"/>
<reference evidence="13 14" key="1">
    <citation type="submission" date="2019-07" db="EMBL/GenBank/DDBJ databases">
        <title>Whole genome shotgun sequence of Cellulomonas aerilata NBRC 106308.</title>
        <authorList>
            <person name="Hosoyama A."/>
            <person name="Uohara A."/>
            <person name="Ohji S."/>
            <person name="Ichikawa N."/>
        </authorList>
    </citation>
    <scope>NUCLEOTIDE SEQUENCE [LARGE SCALE GENOMIC DNA]</scope>
    <source>
        <strain evidence="13 14">NBRC 106308</strain>
    </source>
</reference>
<dbReference type="Gene3D" id="1.10.287.560">
    <property type="entry name" value="Histidine kinase CheA-like, homodimeric domain"/>
    <property type="match status" value="1"/>
</dbReference>
<dbReference type="EC" id="2.7.13.3" evidence="3"/>
<dbReference type="Pfam" id="PF01584">
    <property type="entry name" value="CheW"/>
    <property type="match status" value="2"/>
</dbReference>
<dbReference type="PANTHER" id="PTHR43395">
    <property type="entry name" value="SENSOR HISTIDINE KINASE CHEA"/>
    <property type="match status" value="1"/>
</dbReference>
<dbReference type="Pfam" id="PF02518">
    <property type="entry name" value="HATPase_c"/>
    <property type="match status" value="1"/>
</dbReference>
<dbReference type="CDD" id="cd00088">
    <property type="entry name" value="HPT"/>
    <property type="match status" value="1"/>
</dbReference>
<dbReference type="SUPFAM" id="SSF47384">
    <property type="entry name" value="Homodimeric domain of signal transducing histidine kinase"/>
    <property type="match status" value="1"/>
</dbReference>
<feature type="region of interest" description="Disordered" evidence="9">
    <location>
        <begin position="183"/>
        <end position="209"/>
    </location>
</feature>
<dbReference type="Gene3D" id="3.30.565.10">
    <property type="entry name" value="Histidine kinase-like ATPase, C-terminal domain"/>
    <property type="match status" value="1"/>
</dbReference>
<dbReference type="SUPFAM" id="SSF50341">
    <property type="entry name" value="CheW-like"/>
    <property type="match status" value="2"/>
</dbReference>
<dbReference type="GO" id="GO:0006935">
    <property type="term" value="P:chemotaxis"/>
    <property type="evidence" value="ECO:0007669"/>
    <property type="project" value="InterPro"/>
</dbReference>
<keyword evidence="4 8" id="KW-0597">Phosphoprotein</keyword>
<dbReference type="SUPFAM" id="SSF47226">
    <property type="entry name" value="Histidine-containing phosphotransfer domain, HPT domain"/>
    <property type="match status" value="1"/>
</dbReference>
<dbReference type="SUPFAM" id="SSF55874">
    <property type="entry name" value="ATPase domain of HSP90 chaperone/DNA topoisomerase II/histidine kinase"/>
    <property type="match status" value="1"/>
</dbReference>
<dbReference type="PROSITE" id="PS50894">
    <property type="entry name" value="HPT"/>
    <property type="match status" value="1"/>
</dbReference>
<dbReference type="PANTHER" id="PTHR43395:SF1">
    <property type="entry name" value="CHEMOTAXIS PROTEIN CHEA"/>
    <property type="match status" value="1"/>
</dbReference>
<evidence type="ECO:0000259" key="12">
    <source>
        <dbReference type="PROSITE" id="PS50894"/>
    </source>
</evidence>
<accession>A0A512DDF3</accession>
<evidence type="ECO:0000259" key="10">
    <source>
        <dbReference type="PROSITE" id="PS50109"/>
    </source>
</evidence>
<dbReference type="EMBL" id="BJYY01000014">
    <property type="protein sequence ID" value="GEO34502.1"/>
    <property type="molecule type" value="Genomic_DNA"/>
</dbReference>
<evidence type="ECO:0000256" key="2">
    <source>
        <dbReference type="ARBA" id="ARBA00004236"/>
    </source>
</evidence>
<dbReference type="InterPro" id="IPR037006">
    <property type="entry name" value="CheA-like_homodim_sf"/>
</dbReference>
<dbReference type="SMART" id="SM00260">
    <property type="entry name" value="CheW"/>
    <property type="match status" value="2"/>
</dbReference>
<dbReference type="PRINTS" id="PR00344">
    <property type="entry name" value="BCTRLSENSOR"/>
</dbReference>
<keyword evidence="5" id="KW-0808">Transferase</keyword>
<dbReference type="InterPro" id="IPR051315">
    <property type="entry name" value="Bact_Chemotaxis_CheA"/>
</dbReference>
<dbReference type="InterPro" id="IPR036097">
    <property type="entry name" value="HisK_dim/P_sf"/>
</dbReference>
<evidence type="ECO:0000256" key="5">
    <source>
        <dbReference type="ARBA" id="ARBA00022679"/>
    </source>
</evidence>
<dbReference type="Pfam" id="PF01627">
    <property type="entry name" value="Hpt"/>
    <property type="match status" value="1"/>
</dbReference>
<comment type="caution">
    <text evidence="13">The sequence shown here is derived from an EMBL/GenBank/DDBJ whole genome shotgun (WGS) entry which is preliminary data.</text>
</comment>
<dbReference type="Gene3D" id="2.40.50.180">
    <property type="entry name" value="CheA-289, Domain 4"/>
    <property type="match status" value="1"/>
</dbReference>
<dbReference type="SMART" id="SM00073">
    <property type="entry name" value="HPT"/>
    <property type="match status" value="1"/>
</dbReference>
<protein>
    <recommendedName>
        <fullName evidence="3">histidine kinase</fullName>
        <ecNumber evidence="3">2.7.13.3</ecNumber>
    </recommendedName>
</protein>
<feature type="domain" description="CheW-like" evidence="11">
    <location>
        <begin position="714"/>
        <end position="845"/>
    </location>
</feature>
<dbReference type="SMART" id="SM01231">
    <property type="entry name" value="H-kinase_dim"/>
    <property type="match status" value="1"/>
</dbReference>
<dbReference type="InterPro" id="IPR036641">
    <property type="entry name" value="HPT_dom_sf"/>
</dbReference>
<dbReference type="PROSITE" id="PS50109">
    <property type="entry name" value="HIS_KIN"/>
    <property type="match status" value="1"/>
</dbReference>
<dbReference type="InterPro" id="IPR002545">
    <property type="entry name" value="CheW-lke_dom"/>
</dbReference>
<evidence type="ECO:0000256" key="1">
    <source>
        <dbReference type="ARBA" id="ARBA00000085"/>
    </source>
</evidence>
<dbReference type="GO" id="GO:0000155">
    <property type="term" value="F:phosphorelay sensor kinase activity"/>
    <property type="evidence" value="ECO:0007669"/>
    <property type="project" value="InterPro"/>
</dbReference>
<feature type="compositionally biased region" description="Pro residues" evidence="9">
    <location>
        <begin position="257"/>
        <end position="274"/>
    </location>
</feature>
<evidence type="ECO:0000256" key="8">
    <source>
        <dbReference type="PROSITE-ProRule" id="PRU00110"/>
    </source>
</evidence>
<dbReference type="Gene3D" id="1.20.120.160">
    <property type="entry name" value="HPT domain"/>
    <property type="match status" value="1"/>
</dbReference>
<evidence type="ECO:0000256" key="3">
    <source>
        <dbReference type="ARBA" id="ARBA00012438"/>
    </source>
</evidence>
<feature type="domain" description="CheW-like" evidence="11">
    <location>
        <begin position="555"/>
        <end position="693"/>
    </location>
</feature>
<sequence length="870" mass="91347">MEDMDEIVREFLVESYENLDQLDQDLVALEGAPDSRELLSSVFRTIHTIKGTSGFLAFGLLERVAHAGENLLVELRDGRRSMDQPTADVLLLMVDTIRLILGTIEASGAEGDVAVDPVIEKIHAVLEGRTADAAAAPVAEDVEPSVVEPVDLPVVQAPAAVVTEVAAAPAAVASSRKVGARKAASAATPAPATKAAAPTKAVRAPRATKAAGARAASSAQAVAVAVEAAPVHRPAVPAPSGVVPAQQPAPAAESVPVAPPTAPPVAPTAPPAAPPVAQAAVPAAAPKTAAAEPGAEGPGLRTAAETSIRVDVELLDALMRQVGELVLARNQISRLADGNVDLDLVRSAQRLSLIASELQEGVMKTRMQPIDHVWSKMPRIVRDLAAVCGRQVRLEMVGKETELDRTLLEAVKDPLTHLVRNAVDHGIEAAEVREAAGKVPTGLLTLRAYHAGGQVVVEVTDDGKGIDPERVGAKAVEKGLRTADQVTGMSPQELLQMLFLPGFSTAEAVTNVSGRGVGMDVVRTKIEAIGGTVEVESVVSRGTTWRLRIPLTLAIMPALTVESAGELYAIPQVSLLELVALDGQKAGGAIEYINSAPVYRLRGALLPLVSLRDVLEYGGERDADTPTVIAVLQADTQRFGLVVDRVLNTEEIVVKPLSARLKAIGTYAGATLLGDGRVSLILDVQAIARRTLSGESLEADWEQSAAKAARAADAEQVLVAGIGGGRRVAIPLSAVTRLERLKHEVIEHVGGREVVQYRGAIVPLVRLERLLGGYTEAASEELLVVVYTRGTRSVAIVVEEIVDIVEDDFAQHSQIDDHGLVGSTVLKERVTELLDVRQAVMAADPSFFDDVDTHGTSDLSQLHVFAGASA</sequence>
<proteinExistence type="predicted"/>
<evidence type="ECO:0000256" key="4">
    <source>
        <dbReference type="ARBA" id="ARBA00022553"/>
    </source>
</evidence>
<dbReference type="Pfam" id="PF02895">
    <property type="entry name" value="H-kinase_dim"/>
    <property type="match status" value="1"/>
</dbReference>
<dbReference type="GO" id="GO:0005886">
    <property type="term" value="C:plasma membrane"/>
    <property type="evidence" value="ECO:0007669"/>
    <property type="project" value="UniProtKB-SubCell"/>
</dbReference>
<keyword evidence="6" id="KW-0418">Kinase</keyword>
<organism evidence="13 14">
    <name type="scientific">Cellulomonas aerilata</name>
    <dbReference type="NCBI Taxonomy" id="515326"/>
    <lineage>
        <taxon>Bacteria</taxon>
        <taxon>Bacillati</taxon>
        <taxon>Actinomycetota</taxon>
        <taxon>Actinomycetes</taxon>
        <taxon>Micrococcales</taxon>
        <taxon>Cellulomonadaceae</taxon>
        <taxon>Cellulomonas</taxon>
    </lineage>
</organism>
<dbReference type="PROSITE" id="PS50851">
    <property type="entry name" value="CHEW"/>
    <property type="match status" value="2"/>
</dbReference>